<comment type="similarity">
    <text evidence="1">Belongs to the SNF7 family.</text>
</comment>
<protein>
    <submittedName>
        <fullName evidence="2">Uncharacterized protein</fullName>
    </submittedName>
</protein>
<reference evidence="2 3" key="1">
    <citation type="submission" date="2018-10" db="EMBL/GenBank/DDBJ databases">
        <title>Improved assembly of the deer mouse Peromyscus maniculatus genome.</title>
        <authorList>
            <person name="Lassance J.-M."/>
            <person name="Hoekstra H.E."/>
        </authorList>
    </citation>
    <scope>NUCLEOTIDE SEQUENCE [LARGE SCALE GENOMIC DNA]</scope>
</reference>
<reference evidence="2" key="2">
    <citation type="submission" date="2025-08" db="UniProtKB">
        <authorList>
            <consortium name="Ensembl"/>
        </authorList>
    </citation>
    <scope>IDENTIFICATION</scope>
</reference>
<evidence type="ECO:0000313" key="3">
    <source>
        <dbReference type="Proteomes" id="UP000694547"/>
    </source>
</evidence>
<evidence type="ECO:0000256" key="1">
    <source>
        <dbReference type="ARBA" id="ARBA00006190"/>
    </source>
</evidence>
<dbReference type="Gene3D" id="6.10.140.1230">
    <property type="match status" value="1"/>
</dbReference>
<dbReference type="Ensembl" id="ENSPEMT00000037747.1">
    <property type="protein sequence ID" value="ENSPEMP00000030570.1"/>
    <property type="gene ID" value="ENSPEMG00000030423.1"/>
</dbReference>
<evidence type="ECO:0000313" key="2">
    <source>
        <dbReference type="Ensembl" id="ENSPEMP00000030570.1"/>
    </source>
</evidence>
<name>A0A8C8UBW1_PERMB</name>
<reference evidence="2" key="3">
    <citation type="submission" date="2025-09" db="UniProtKB">
        <authorList>
            <consortium name="Ensembl"/>
        </authorList>
    </citation>
    <scope>IDENTIFICATION</scope>
</reference>
<dbReference type="GeneTree" id="ENSGT01150000287254"/>
<keyword evidence="3" id="KW-1185">Reference proteome</keyword>
<proteinExistence type="inferred from homology"/>
<dbReference type="GO" id="GO:0007034">
    <property type="term" value="P:vacuolar transport"/>
    <property type="evidence" value="ECO:0007669"/>
    <property type="project" value="InterPro"/>
</dbReference>
<organism evidence="2 3">
    <name type="scientific">Peromyscus maniculatus bairdii</name>
    <name type="common">Prairie deer mouse</name>
    <dbReference type="NCBI Taxonomy" id="230844"/>
    <lineage>
        <taxon>Eukaryota</taxon>
        <taxon>Metazoa</taxon>
        <taxon>Chordata</taxon>
        <taxon>Craniata</taxon>
        <taxon>Vertebrata</taxon>
        <taxon>Euteleostomi</taxon>
        <taxon>Mammalia</taxon>
        <taxon>Eutheria</taxon>
        <taxon>Euarchontoglires</taxon>
        <taxon>Glires</taxon>
        <taxon>Rodentia</taxon>
        <taxon>Myomorpha</taxon>
        <taxon>Muroidea</taxon>
        <taxon>Cricetidae</taxon>
        <taxon>Neotominae</taxon>
        <taxon>Peromyscus</taxon>
    </lineage>
</organism>
<dbReference type="PANTHER" id="PTHR10476">
    <property type="entry name" value="CHARGED MULTIVESICULAR BODY PROTEIN"/>
    <property type="match status" value="1"/>
</dbReference>
<dbReference type="Proteomes" id="UP000694547">
    <property type="component" value="Chromosome 1"/>
</dbReference>
<sequence>MSAHMSHVDAVVSKVQKAVTMMGLTQSKTQVTKALDKALGAMDPQKMSAVMDRLEQPVQNLDMRTSNLEILHAWPPCLTTPQEQVTASSSCSLMGKMTSTNSFRKLPLLWAKALRSPKDQLSLVAMVR</sequence>
<accession>A0A8C8UBW1</accession>
<dbReference type="InterPro" id="IPR005024">
    <property type="entry name" value="Snf7_fam"/>
</dbReference>
<dbReference type="AlphaFoldDB" id="A0A8C8UBW1"/>